<dbReference type="Gene3D" id="1.10.8.1310">
    <property type="match status" value="1"/>
</dbReference>
<dbReference type="PROSITE" id="PS50086">
    <property type="entry name" value="TBC_RABGAP"/>
    <property type="match status" value="1"/>
</dbReference>
<dbReference type="Gene3D" id="1.10.472.80">
    <property type="entry name" value="Ypt/Rab-GAP domain of gyp1p, domain 3"/>
    <property type="match status" value="1"/>
</dbReference>
<dbReference type="GO" id="GO:0006888">
    <property type="term" value="P:endoplasmic reticulum to Golgi vesicle-mediated transport"/>
    <property type="evidence" value="ECO:0007669"/>
    <property type="project" value="TreeGrafter"/>
</dbReference>
<evidence type="ECO:0000313" key="5">
    <source>
        <dbReference type="Proteomes" id="UP000023152"/>
    </source>
</evidence>
<feature type="domain" description="Rab-GAP TBC" evidence="3">
    <location>
        <begin position="1"/>
        <end position="142"/>
    </location>
</feature>
<evidence type="ECO:0000256" key="1">
    <source>
        <dbReference type="ARBA" id="ARBA00022468"/>
    </source>
</evidence>
<dbReference type="OrthoDB" id="206700at2759"/>
<proteinExistence type="predicted"/>
<dbReference type="AlphaFoldDB" id="X6M8N3"/>
<protein>
    <recommendedName>
        <fullName evidence="3">Rab-GAP TBC domain-containing protein</fullName>
    </recommendedName>
</protein>
<reference evidence="4 5" key="1">
    <citation type="journal article" date="2013" name="Curr. Biol.">
        <title>The Genome of the Foraminiferan Reticulomyxa filosa.</title>
        <authorList>
            <person name="Glockner G."/>
            <person name="Hulsmann N."/>
            <person name="Schleicher M."/>
            <person name="Noegel A.A."/>
            <person name="Eichinger L."/>
            <person name="Gallinger C."/>
            <person name="Pawlowski J."/>
            <person name="Sierra R."/>
            <person name="Euteneuer U."/>
            <person name="Pillet L."/>
            <person name="Moustafa A."/>
            <person name="Platzer M."/>
            <person name="Groth M."/>
            <person name="Szafranski K."/>
            <person name="Schliwa M."/>
        </authorList>
    </citation>
    <scope>NUCLEOTIDE SEQUENCE [LARGE SCALE GENOMIC DNA]</scope>
</reference>
<evidence type="ECO:0000313" key="4">
    <source>
        <dbReference type="EMBL" id="ETO10274.1"/>
    </source>
</evidence>
<dbReference type="SUPFAM" id="SSF47923">
    <property type="entry name" value="Ypt/Rab-GAP domain of gyp1p"/>
    <property type="match status" value="2"/>
</dbReference>
<dbReference type="Proteomes" id="UP000023152">
    <property type="component" value="Unassembled WGS sequence"/>
</dbReference>
<dbReference type="InterPro" id="IPR000195">
    <property type="entry name" value="Rab-GAP-TBC_dom"/>
</dbReference>
<keyword evidence="5" id="KW-1185">Reference proteome</keyword>
<evidence type="ECO:0000259" key="3">
    <source>
        <dbReference type="PROSITE" id="PS50086"/>
    </source>
</evidence>
<feature type="transmembrane region" description="Helical" evidence="2">
    <location>
        <begin position="258"/>
        <end position="283"/>
    </location>
</feature>
<organism evidence="4 5">
    <name type="scientific">Reticulomyxa filosa</name>
    <dbReference type="NCBI Taxonomy" id="46433"/>
    <lineage>
        <taxon>Eukaryota</taxon>
        <taxon>Sar</taxon>
        <taxon>Rhizaria</taxon>
        <taxon>Retaria</taxon>
        <taxon>Foraminifera</taxon>
        <taxon>Monothalamids</taxon>
        <taxon>Reticulomyxidae</taxon>
        <taxon>Reticulomyxa</taxon>
    </lineage>
</organism>
<dbReference type="OMA" id="ECEYPAV"/>
<keyword evidence="2" id="KW-0472">Membrane</keyword>
<dbReference type="PANTHER" id="PTHR20913:SF7">
    <property type="entry name" value="RE60063P"/>
    <property type="match status" value="1"/>
</dbReference>
<keyword evidence="1" id="KW-0343">GTPase activation</keyword>
<dbReference type="EMBL" id="ASPP01023559">
    <property type="protein sequence ID" value="ETO10274.1"/>
    <property type="molecule type" value="Genomic_DNA"/>
</dbReference>
<dbReference type="InterPro" id="IPR045913">
    <property type="entry name" value="TBC20/Gyp8-like"/>
</dbReference>
<accession>X6M8N3</accession>
<dbReference type="GO" id="GO:0005789">
    <property type="term" value="C:endoplasmic reticulum membrane"/>
    <property type="evidence" value="ECO:0007669"/>
    <property type="project" value="TreeGrafter"/>
</dbReference>
<dbReference type="InterPro" id="IPR035969">
    <property type="entry name" value="Rab-GAP_TBC_sf"/>
</dbReference>
<dbReference type="GO" id="GO:0005096">
    <property type="term" value="F:GTPase activator activity"/>
    <property type="evidence" value="ECO:0007669"/>
    <property type="project" value="UniProtKB-KW"/>
</dbReference>
<evidence type="ECO:0000256" key="2">
    <source>
        <dbReference type="SAM" id="Phobius"/>
    </source>
</evidence>
<gene>
    <name evidence="4" type="ORF">RFI_27105</name>
</gene>
<dbReference type="Pfam" id="PF00566">
    <property type="entry name" value="RabGAP-TBC"/>
    <property type="match status" value="1"/>
</dbReference>
<name>X6M8N3_RETFI</name>
<dbReference type="PANTHER" id="PTHR20913">
    <property type="entry name" value="TBC1 DOMAIN FAMILY MEMBER 20/GTPASE"/>
    <property type="match status" value="1"/>
</dbReference>
<keyword evidence="2" id="KW-1133">Transmembrane helix</keyword>
<keyword evidence="2" id="KW-0812">Transmembrane</keyword>
<comment type="caution">
    <text evidence="4">The sequence shown here is derived from an EMBL/GenBank/DDBJ whole genome shotgun (WGS) entry which is preliminary data.</text>
</comment>
<sequence length="288" mass="34182">MHHFDVTKQYDEETRTKEQETLEKILHAIFCQNPDLHYTQGFHDICSVFYIVCGERLGRQLSEALAKRHMRDAVRENLTVYQYILQLLFPLIHLVDAEVFDFIQNSQVTPFFSLSWILTWFSHNIERFDDIARLYDFFLASHPLMPMYFTVAMIVDLRNKLLHECECSPGGVHAFFQLIQWNDWRKERFDKAIEDSANMFELYPPKRLYTEFAFEELKQIPDDSPFLAQTVDEVKDMNKQYSGVFLRLPFWHRKNPAFWTYVGVPVVAVVVTATFTGYCFSIWKEANK</sequence>